<comment type="catalytic activity">
    <reaction evidence="4">
        <text>2-oxosuccinamate + H2O = oxaloacetate + NH4(+)</text>
        <dbReference type="Rhea" id="RHEA:59412"/>
        <dbReference type="ChEBI" id="CHEBI:15377"/>
        <dbReference type="ChEBI" id="CHEBI:16452"/>
        <dbReference type="ChEBI" id="CHEBI:28938"/>
        <dbReference type="ChEBI" id="CHEBI:57735"/>
        <dbReference type="EC" id="3.5.1.3"/>
    </reaction>
    <physiologicalReaction direction="left-to-right" evidence="4">
        <dbReference type="Rhea" id="RHEA:59413"/>
    </physiologicalReaction>
</comment>
<evidence type="ECO:0000256" key="3">
    <source>
        <dbReference type="ARBA" id="ARBA00041576"/>
    </source>
</evidence>
<comment type="catalytic activity">
    <reaction evidence="1">
        <text>2-oxoglutaramate + H2O = 2-oxoglutarate + NH4(+)</text>
        <dbReference type="Rhea" id="RHEA:32963"/>
        <dbReference type="ChEBI" id="CHEBI:15377"/>
        <dbReference type="ChEBI" id="CHEBI:16769"/>
        <dbReference type="ChEBI" id="CHEBI:16810"/>
        <dbReference type="ChEBI" id="CHEBI:28938"/>
        <dbReference type="EC" id="3.5.1.3"/>
    </reaction>
    <physiologicalReaction direction="left-to-right" evidence="1">
        <dbReference type="Rhea" id="RHEA:32964"/>
    </physiologicalReaction>
</comment>
<dbReference type="PANTHER" id="PTHR23088">
    <property type="entry name" value="NITRILASE-RELATED"/>
    <property type="match status" value="1"/>
</dbReference>
<dbReference type="AlphaFoldDB" id="A0A7D9ICE9"/>
<evidence type="ECO:0000256" key="4">
    <source>
        <dbReference type="ARBA" id="ARBA00048745"/>
    </source>
</evidence>
<dbReference type="EC" id="3.5.1.3" evidence="2"/>
<evidence type="ECO:0000313" key="7">
    <source>
        <dbReference type="Proteomes" id="UP001152795"/>
    </source>
</evidence>
<proteinExistence type="predicted"/>
<feature type="domain" description="CN hydrolase" evidence="5">
    <location>
        <begin position="1"/>
        <end position="88"/>
    </location>
</feature>
<organism evidence="6 7">
    <name type="scientific">Paramuricea clavata</name>
    <name type="common">Red gorgonian</name>
    <name type="synonym">Violescent sea-whip</name>
    <dbReference type="NCBI Taxonomy" id="317549"/>
    <lineage>
        <taxon>Eukaryota</taxon>
        <taxon>Metazoa</taxon>
        <taxon>Cnidaria</taxon>
        <taxon>Anthozoa</taxon>
        <taxon>Octocorallia</taxon>
        <taxon>Malacalcyonacea</taxon>
        <taxon>Plexauridae</taxon>
        <taxon>Paramuricea</taxon>
    </lineage>
</organism>
<dbReference type="SUPFAM" id="SSF56317">
    <property type="entry name" value="Carbon-nitrogen hydrolase"/>
    <property type="match status" value="1"/>
</dbReference>
<dbReference type="OrthoDB" id="10250282at2759"/>
<dbReference type="GO" id="GO:0006541">
    <property type="term" value="P:glutamine metabolic process"/>
    <property type="evidence" value="ECO:0007669"/>
    <property type="project" value="TreeGrafter"/>
</dbReference>
<name>A0A7D9ICE9_PARCT</name>
<evidence type="ECO:0000256" key="1">
    <source>
        <dbReference type="ARBA" id="ARBA00036637"/>
    </source>
</evidence>
<dbReference type="InterPro" id="IPR003010">
    <property type="entry name" value="C-N_Hydrolase"/>
</dbReference>
<dbReference type="EMBL" id="CACRXK020004445">
    <property type="protein sequence ID" value="CAB4002777.1"/>
    <property type="molecule type" value="Genomic_DNA"/>
</dbReference>
<dbReference type="GO" id="GO:0050152">
    <property type="term" value="F:omega-amidase activity"/>
    <property type="evidence" value="ECO:0007669"/>
    <property type="project" value="UniProtKB-EC"/>
</dbReference>
<evidence type="ECO:0000256" key="2">
    <source>
        <dbReference type="ARBA" id="ARBA00039118"/>
    </source>
</evidence>
<comment type="caution">
    <text evidence="6">The sequence shown here is derived from an EMBL/GenBank/DDBJ whole genome shotgun (WGS) entry which is preliminary data.</text>
</comment>
<evidence type="ECO:0000313" key="6">
    <source>
        <dbReference type="EMBL" id="CAB4002777.1"/>
    </source>
</evidence>
<dbReference type="Pfam" id="PF00795">
    <property type="entry name" value="CN_hydrolase"/>
    <property type="match status" value="1"/>
</dbReference>
<dbReference type="Gene3D" id="3.60.110.10">
    <property type="entry name" value="Carbon-nitrogen hydrolase"/>
    <property type="match status" value="1"/>
</dbReference>
<dbReference type="PROSITE" id="PS50263">
    <property type="entry name" value="CN_HYDROLASE"/>
    <property type="match status" value="1"/>
</dbReference>
<reference evidence="6" key="1">
    <citation type="submission" date="2020-04" db="EMBL/GenBank/DDBJ databases">
        <authorList>
            <person name="Alioto T."/>
            <person name="Alioto T."/>
            <person name="Gomez Garrido J."/>
        </authorList>
    </citation>
    <scope>NUCLEOTIDE SEQUENCE</scope>
    <source>
        <strain evidence="6">A484AB</strain>
    </source>
</reference>
<dbReference type="GO" id="GO:0006107">
    <property type="term" value="P:oxaloacetate metabolic process"/>
    <property type="evidence" value="ECO:0007669"/>
    <property type="project" value="TreeGrafter"/>
</dbReference>
<evidence type="ECO:0000259" key="5">
    <source>
        <dbReference type="PROSITE" id="PS50263"/>
    </source>
</evidence>
<dbReference type="GO" id="GO:0006528">
    <property type="term" value="P:asparagine metabolic process"/>
    <property type="evidence" value="ECO:0007669"/>
    <property type="project" value="TreeGrafter"/>
</dbReference>
<protein>
    <recommendedName>
        <fullName evidence="2">omega-amidase</fullName>
        <ecNumber evidence="2">3.5.1.3</ecNumber>
    </recommendedName>
    <alternativeName>
        <fullName evidence="3">Nitrilase homolog 2</fullName>
    </alternativeName>
</protein>
<dbReference type="PANTHER" id="PTHR23088:SF30">
    <property type="entry name" value="OMEGA-AMIDASE NIT2"/>
    <property type="match status" value="1"/>
</dbReference>
<dbReference type="GO" id="GO:0005739">
    <property type="term" value="C:mitochondrion"/>
    <property type="evidence" value="ECO:0007669"/>
    <property type="project" value="TreeGrafter"/>
</dbReference>
<accession>A0A7D9ICE9</accession>
<gene>
    <name evidence="6" type="ORF">PACLA_8A053068</name>
</gene>
<dbReference type="InterPro" id="IPR036526">
    <property type="entry name" value="C-N_Hydrolase_sf"/>
</dbReference>
<sequence length="117" mass="13201">MAQLYAKQGCKLLLYPGAFNMTTGPAHWELLIRSRAVNNQVYCAAISPARDTEASYVAWGHTTLANPWGEVVAKCEHQEDIVYADIDLNYLEEVRSQVPITSQRRHDLYSVENTQTS</sequence>
<dbReference type="Proteomes" id="UP001152795">
    <property type="component" value="Unassembled WGS sequence"/>
</dbReference>
<keyword evidence="7" id="KW-1185">Reference proteome</keyword>